<organism evidence="1 2">
    <name type="scientific">Xenopus laevis</name>
    <name type="common">African clawed frog</name>
    <dbReference type="NCBI Taxonomy" id="8355"/>
    <lineage>
        <taxon>Eukaryota</taxon>
        <taxon>Metazoa</taxon>
        <taxon>Chordata</taxon>
        <taxon>Craniata</taxon>
        <taxon>Vertebrata</taxon>
        <taxon>Euteleostomi</taxon>
        <taxon>Amphibia</taxon>
        <taxon>Batrachia</taxon>
        <taxon>Anura</taxon>
        <taxon>Pipoidea</taxon>
        <taxon>Pipidae</taxon>
        <taxon>Xenopodinae</taxon>
        <taxon>Xenopus</taxon>
        <taxon>Xenopus</taxon>
    </lineage>
</organism>
<proteinExistence type="predicted"/>
<name>A0A974DAP7_XENLA</name>
<dbReference type="EMBL" id="CM004470">
    <property type="protein sequence ID" value="OCT88539.1"/>
    <property type="molecule type" value="Genomic_DNA"/>
</dbReference>
<dbReference type="Proteomes" id="UP000694892">
    <property type="component" value="Chromosome 3L"/>
</dbReference>
<reference evidence="2" key="1">
    <citation type="journal article" date="2016" name="Nature">
        <title>Genome evolution in the allotetraploid frog Xenopus laevis.</title>
        <authorList>
            <person name="Session A.M."/>
            <person name="Uno Y."/>
            <person name="Kwon T."/>
            <person name="Chapman J.A."/>
            <person name="Toyoda A."/>
            <person name="Takahashi S."/>
            <person name="Fukui A."/>
            <person name="Hikosaka A."/>
            <person name="Suzuki A."/>
            <person name="Kondo M."/>
            <person name="van Heeringen S.J."/>
            <person name="Quigley I."/>
            <person name="Heinz S."/>
            <person name="Ogino H."/>
            <person name="Ochi H."/>
            <person name="Hellsten U."/>
            <person name="Lyons J.B."/>
            <person name="Simakov O."/>
            <person name="Putnam N."/>
            <person name="Stites J."/>
            <person name="Kuroki Y."/>
            <person name="Tanaka T."/>
            <person name="Michiue T."/>
            <person name="Watanabe M."/>
            <person name="Bogdanovic O."/>
            <person name="Lister R."/>
            <person name="Georgiou G."/>
            <person name="Paranjpe S.S."/>
            <person name="van Kruijsbergen I."/>
            <person name="Shu S."/>
            <person name="Carlson J."/>
            <person name="Kinoshita T."/>
            <person name="Ohta Y."/>
            <person name="Mawaribuchi S."/>
            <person name="Jenkins J."/>
            <person name="Grimwood J."/>
            <person name="Schmutz J."/>
            <person name="Mitros T."/>
            <person name="Mozaffari S.V."/>
            <person name="Suzuki Y."/>
            <person name="Haramoto Y."/>
            <person name="Yamamoto T.S."/>
            <person name="Takagi C."/>
            <person name="Heald R."/>
            <person name="Miller K."/>
            <person name="Haudenschild C."/>
            <person name="Kitzman J."/>
            <person name="Nakayama T."/>
            <person name="Izutsu Y."/>
            <person name="Robert J."/>
            <person name="Fortriede J."/>
            <person name="Burns K."/>
            <person name="Lotay V."/>
            <person name="Karimi K."/>
            <person name="Yasuoka Y."/>
            <person name="Dichmann D.S."/>
            <person name="Flajnik M.F."/>
            <person name="Houston D.W."/>
            <person name="Shendure J."/>
            <person name="DuPasquier L."/>
            <person name="Vize P.D."/>
            <person name="Zorn A.M."/>
            <person name="Ito M."/>
            <person name="Marcotte E.M."/>
            <person name="Wallingford J.B."/>
            <person name="Ito Y."/>
            <person name="Asashima M."/>
            <person name="Ueno N."/>
            <person name="Matsuda Y."/>
            <person name="Veenstra G.J."/>
            <person name="Fujiyama A."/>
            <person name="Harland R.M."/>
            <person name="Taira M."/>
            <person name="Rokhsar D.S."/>
        </authorList>
    </citation>
    <scope>NUCLEOTIDE SEQUENCE [LARGE SCALE GENOMIC DNA]</scope>
    <source>
        <strain evidence="2">J</strain>
    </source>
</reference>
<protein>
    <submittedName>
        <fullName evidence="1">Uncharacterized protein</fullName>
    </submittedName>
</protein>
<dbReference type="AlphaFoldDB" id="A0A974DAP7"/>
<accession>A0A974DAP7</accession>
<evidence type="ECO:0000313" key="1">
    <source>
        <dbReference type="EMBL" id="OCT88539.1"/>
    </source>
</evidence>
<gene>
    <name evidence="1" type="ORF">XELAEV_18017168mg</name>
</gene>
<sequence>MECKTCISVNEILIHIRHFEQNSTKDFIPTPVEHSEGDCAQEYLNGLKKLTEKAPSLEIFIPSFTCVAQSLSGGKQDKCITEDTTDFISRFIRFLSKTTAQCKTRCSL</sequence>
<evidence type="ECO:0000313" key="2">
    <source>
        <dbReference type="Proteomes" id="UP000694892"/>
    </source>
</evidence>